<dbReference type="AlphaFoldDB" id="A0A914NMX9"/>
<accession>A0A914NMX9</accession>
<protein>
    <submittedName>
        <fullName evidence="3">Candidate secreted effector</fullName>
    </submittedName>
</protein>
<name>A0A914NMX9_MELIC</name>
<proteinExistence type="predicted"/>
<sequence length="52" mass="6482">MHLQYYLYFVASYIVKYLVFQKEVIDYVVFQLFFLNFLFVLIDIVLIFPEYL</sequence>
<keyword evidence="1" id="KW-0812">Transmembrane</keyword>
<evidence type="ECO:0000313" key="2">
    <source>
        <dbReference type="Proteomes" id="UP000887563"/>
    </source>
</evidence>
<evidence type="ECO:0000313" key="3">
    <source>
        <dbReference type="WBParaSite" id="Minc3s06031g39209"/>
    </source>
</evidence>
<organism evidence="2 3">
    <name type="scientific">Meloidogyne incognita</name>
    <name type="common">Southern root-knot nematode worm</name>
    <name type="synonym">Oxyuris incognita</name>
    <dbReference type="NCBI Taxonomy" id="6306"/>
    <lineage>
        <taxon>Eukaryota</taxon>
        <taxon>Metazoa</taxon>
        <taxon>Ecdysozoa</taxon>
        <taxon>Nematoda</taxon>
        <taxon>Chromadorea</taxon>
        <taxon>Rhabditida</taxon>
        <taxon>Tylenchina</taxon>
        <taxon>Tylenchomorpha</taxon>
        <taxon>Tylenchoidea</taxon>
        <taxon>Meloidogynidae</taxon>
        <taxon>Meloidogyninae</taxon>
        <taxon>Meloidogyne</taxon>
        <taxon>Meloidogyne incognita group</taxon>
    </lineage>
</organism>
<dbReference type="WBParaSite" id="Minc3s06031g39209">
    <property type="protein sequence ID" value="Minc3s06031g39209"/>
    <property type="gene ID" value="Minc3s06031g39209"/>
</dbReference>
<keyword evidence="1" id="KW-1133">Transmembrane helix</keyword>
<dbReference type="Proteomes" id="UP000887563">
    <property type="component" value="Unplaced"/>
</dbReference>
<reference evidence="3" key="1">
    <citation type="submission" date="2022-11" db="UniProtKB">
        <authorList>
            <consortium name="WormBaseParasite"/>
        </authorList>
    </citation>
    <scope>IDENTIFICATION</scope>
</reference>
<feature type="transmembrane region" description="Helical" evidence="1">
    <location>
        <begin position="27"/>
        <end position="48"/>
    </location>
</feature>
<evidence type="ECO:0000256" key="1">
    <source>
        <dbReference type="SAM" id="Phobius"/>
    </source>
</evidence>
<keyword evidence="1" id="KW-0472">Membrane</keyword>
<keyword evidence="2" id="KW-1185">Reference proteome</keyword>